<keyword evidence="7" id="KW-0436">Ligase</keyword>
<keyword evidence="8" id="KW-1185">Reference proteome</keyword>
<keyword evidence="4 5" id="KW-0472">Membrane</keyword>
<feature type="transmembrane region" description="Helical" evidence="5">
    <location>
        <begin position="216"/>
        <end position="232"/>
    </location>
</feature>
<evidence type="ECO:0000256" key="3">
    <source>
        <dbReference type="ARBA" id="ARBA00022989"/>
    </source>
</evidence>
<dbReference type="PANTHER" id="PTHR37422:SF17">
    <property type="entry name" value="O-ANTIGEN LIGASE"/>
    <property type="match status" value="1"/>
</dbReference>
<accession>A0A517LWQ2</accession>
<evidence type="ECO:0000313" key="8">
    <source>
        <dbReference type="Proteomes" id="UP000319557"/>
    </source>
</evidence>
<feature type="transmembrane region" description="Helical" evidence="5">
    <location>
        <begin position="335"/>
        <end position="355"/>
    </location>
</feature>
<dbReference type="KEGG" id="ruv:EC9_12180"/>
<evidence type="ECO:0000256" key="1">
    <source>
        <dbReference type="ARBA" id="ARBA00004141"/>
    </source>
</evidence>
<gene>
    <name evidence="7" type="ORF">EC9_12180</name>
</gene>
<keyword evidence="2 5" id="KW-0812">Transmembrane</keyword>
<feature type="transmembrane region" description="Helical" evidence="5">
    <location>
        <begin position="74"/>
        <end position="95"/>
    </location>
</feature>
<evidence type="ECO:0000259" key="6">
    <source>
        <dbReference type="Pfam" id="PF04932"/>
    </source>
</evidence>
<dbReference type="OrthoDB" id="5525762at2"/>
<feature type="transmembrane region" description="Helical" evidence="5">
    <location>
        <begin position="244"/>
        <end position="264"/>
    </location>
</feature>
<dbReference type="Proteomes" id="UP000319557">
    <property type="component" value="Chromosome"/>
</dbReference>
<dbReference type="AlphaFoldDB" id="A0A517LWQ2"/>
<evidence type="ECO:0000256" key="5">
    <source>
        <dbReference type="SAM" id="Phobius"/>
    </source>
</evidence>
<organism evidence="7 8">
    <name type="scientific">Rosistilla ulvae</name>
    <dbReference type="NCBI Taxonomy" id="1930277"/>
    <lineage>
        <taxon>Bacteria</taxon>
        <taxon>Pseudomonadati</taxon>
        <taxon>Planctomycetota</taxon>
        <taxon>Planctomycetia</taxon>
        <taxon>Pirellulales</taxon>
        <taxon>Pirellulaceae</taxon>
        <taxon>Rosistilla</taxon>
    </lineage>
</organism>
<dbReference type="EMBL" id="CP036261">
    <property type="protein sequence ID" value="QDS87042.1"/>
    <property type="molecule type" value="Genomic_DNA"/>
</dbReference>
<feature type="transmembrane region" description="Helical" evidence="5">
    <location>
        <begin position="135"/>
        <end position="155"/>
    </location>
</feature>
<evidence type="ECO:0000256" key="2">
    <source>
        <dbReference type="ARBA" id="ARBA00022692"/>
    </source>
</evidence>
<dbReference type="GO" id="GO:0016874">
    <property type="term" value="F:ligase activity"/>
    <property type="evidence" value="ECO:0007669"/>
    <property type="project" value="UniProtKB-KW"/>
</dbReference>
<name>A0A517LWQ2_9BACT</name>
<feature type="transmembrane region" description="Helical" evidence="5">
    <location>
        <begin position="175"/>
        <end position="190"/>
    </location>
</feature>
<feature type="domain" description="O-antigen ligase-related" evidence="6">
    <location>
        <begin position="202"/>
        <end position="340"/>
    </location>
</feature>
<dbReference type="RefSeq" id="WP_145343169.1">
    <property type="nucleotide sequence ID" value="NZ_CP036261.1"/>
</dbReference>
<dbReference type="InterPro" id="IPR007016">
    <property type="entry name" value="O-antigen_ligase-rel_domated"/>
</dbReference>
<proteinExistence type="predicted"/>
<dbReference type="Pfam" id="PF04932">
    <property type="entry name" value="Wzy_C"/>
    <property type="match status" value="1"/>
</dbReference>
<dbReference type="InterPro" id="IPR051533">
    <property type="entry name" value="WaaL-like"/>
</dbReference>
<evidence type="ECO:0000256" key="4">
    <source>
        <dbReference type="ARBA" id="ARBA00023136"/>
    </source>
</evidence>
<protein>
    <submittedName>
        <fullName evidence="7">O-Antigen ligase</fullName>
    </submittedName>
</protein>
<comment type="subcellular location">
    <subcellularLocation>
        <location evidence="1">Membrane</location>
        <topology evidence="1">Multi-pass membrane protein</topology>
    </subcellularLocation>
</comment>
<dbReference type="GO" id="GO:0016020">
    <property type="term" value="C:membrane"/>
    <property type="evidence" value="ECO:0007669"/>
    <property type="project" value="UniProtKB-SubCell"/>
</dbReference>
<reference evidence="7 8" key="1">
    <citation type="submission" date="2019-02" db="EMBL/GenBank/DDBJ databases">
        <title>Deep-cultivation of Planctomycetes and their phenomic and genomic characterization uncovers novel biology.</title>
        <authorList>
            <person name="Wiegand S."/>
            <person name="Jogler M."/>
            <person name="Boedeker C."/>
            <person name="Pinto D."/>
            <person name="Vollmers J."/>
            <person name="Rivas-Marin E."/>
            <person name="Kohn T."/>
            <person name="Peeters S.H."/>
            <person name="Heuer A."/>
            <person name="Rast P."/>
            <person name="Oberbeckmann S."/>
            <person name="Bunk B."/>
            <person name="Jeske O."/>
            <person name="Meyerdierks A."/>
            <person name="Storesund J.E."/>
            <person name="Kallscheuer N."/>
            <person name="Luecker S."/>
            <person name="Lage O.M."/>
            <person name="Pohl T."/>
            <person name="Merkel B.J."/>
            <person name="Hornburger P."/>
            <person name="Mueller R.-W."/>
            <person name="Bruemmer F."/>
            <person name="Labrenz M."/>
            <person name="Spormann A.M."/>
            <person name="Op den Camp H."/>
            <person name="Overmann J."/>
            <person name="Amann R."/>
            <person name="Jetten M.S.M."/>
            <person name="Mascher T."/>
            <person name="Medema M.H."/>
            <person name="Devos D.P."/>
            <person name="Kaster A.-K."/>
            <person name="Ovreas L."/>
            <person name="Rohde M."/>
            <person name="Galperin M.Y."/>
            <person name="Jogler C."/>
        </authorList>
    </citation>
    <scope>NUCLEOTIDE SEQUENCE [LARGE SCALE GENOMIC DNA]</scope>
    <source>
        <strain evidence="7 8">EC9</strain>
    </source>
</reference>
<keyword evidence="3 5" id="KW-1133">Transmembrane helix</keyword>
<sequence length="412" mass="45411">MHLTTAASFALALSILAGRWGLDRILDVGIPDVEPRSISPSLIFEVRLWSVLTFATLTFVGAPKRPGSQSTRGASISLLISLMALLFWLVISGFWTLETGIVGYKLYEISLCAIMFACTYRWAVSDANQEFSDALWNAIVISSFLLVSMSLPQIISSASSLTGARLAVLGGGPNIFGRYVCICIMACLFFKRRRVARIMLIGILLVPLVLTGSRGALLGLCVACLVCSPALLRDWLKDRWLLPSMMVGCILLCLFFAFVTPGVLEYGVHKFEDRFVEATYRQGYASSRWELFSRAFELCLERPLIGHGLAGWGNEMGQPYPHNLFLEVGVEGGCIGLVLLSGFIINLGIVIGSCIRRGSIDWRFLSLAAIMFTSAQFSGDFFDSRTFFAASLLLSVPRREASLARQDMLRKY</sequence>
<dbReference type="PANTHER" id="PTHR37422">
    <property type="entry name" value="TEICHURONIC ACID BIOSYNTHESIS PROTEIN TUAE"/>
    <property type="match status" value="1"/>
</dbReference>
<feature type="transmembrane region" description="Helical" evidence="5">
    <location>
        <begin position="195"/>
        <end position="210"/>
    </location>
</feature>
<feature type="transmembrane region" description="Helical" evidence="5">
    <location>
        <begin position="101"/>
        <end position="123"/>
    </location>
</feature>
<evidence type="ECO:0000313" key="7">
    <source>
        <dbReference type="EMBL" id="QDS87042.1"/>
    </source>
</evidence>